<dbReference type="InterPro" id="IPR016032">
    <property type="entry name" value="Sig_transdc_resp-reg_C-effctor"/>
</dbReference>
<dbReference type="SUPFAM" id="SSF48452">
    <property type="entry name" value="TPR-like"/>
    <property type="match status" value="1"/>
</dbReference>
<dbReference type="InterPro" id="IPR000792">
    <property type="entry name" value="Tscrpt_reg_LuxR_C"/>
</dbReference>
<evidence type="ECO:0000259" key="3">
    <source>
        <dbReference type="PROSITE" id="PS50043"/>
    </source>
</evidence>
<accession>A0ABY4QUY1</accession>
<dbReference type="InterPro" id="IPR041664">
    <property type="entry name" value="AAA_16"/>
</dbReference>
<dbReference type="InterPro" id="IPR027417">
    <property type="entry name" value="P-loop_NTPase"/>
</dbReference>
<dbReference type="Proteomes" id="UP001056336">
    <property type="component" value="Chromosome"/>
</dbReference>
<feature type="domain" description="HTH luxR-type" evidence="3">
    <location>
        <begin position="842"/>
        <end position="907"/>
    </location>
</feature>
<reference evidence="4" key="2">
    <citation type="submission" date="2022-05" db="EMBL/GenBank/DDBJ databases">
        <authorList>
            <person name="Kim J.-S."/>
            <person name="Lee K."/>
            <person name="Suh M."/>
            <person name="Eom M."/>
            <person name="Kim J.-S."/>
            <person name="Kim D.-S."/>
            <person name="Ko S.-H."/>
            <person name="Shin Y."/>
            <person name="Lee J.-S."/>
        </authorList>
    </citation>
    <scope>NUCLEOTIDE SEQUENCE</scope>
    <source>
        <strain evidence="4">N237</strain>
    </source>
</reference>
<proteinExistence type="predicted"/>
<organism evidence="4 5">
    <name type="scientific">Jatrophihabitans telluris</name>
    <dbReference type="NCBI Taxonomy" id="2038343"/>
    <lineage>
        <taxon>Bacteria</taxon>
        <taxon>Bacillati</taxon>
        <taxon>Actinomycetota</taxon>
        <taxon>Actinomycetes</taxon>
        <taxon>Jatrophihabitantales</taxon>
        <taxon>Jatrophihabitantaceae</taxon>
        <taxon>Jatrophihabitans</taxon>
    </lineage>
</organism>
<dbReference type="PRINTS" id="PR00038">
    <property type="entry name" value="HTHLUXR"/>
</dbReference>
<evidence type="ECO:0000256" key="2">
    <source>
        <dbReference type="ARBA" id="ARBA00022840"/>
    </source>
</evidence>
<keyword evidence="2" id="KW-0067">ATP-binding</keyword>
<dbReference type="SUPFAM" id="SSF46894">
    <property type="entry name" value="C-terminal effector domain of the bipartite response regulators"/>
    <property type="match status" value="1"/>
</dbReference>
<evidence type="ECO:0000313" key="4">
    <source>
        <dbReference type="EMBL" id="UQX87104.1"/>
    </source>
</evidence>
<dbReference type="Pfam" id="PF13191">
    <property type="entry name" value="AAA_16"/>
    <property type="match status" value="1"/>
</dbReference>
<dbReference type="InterPro" id="IPR036388">
    <property type="entry name" value="WH-like_DNA-bd_sf"/>
</dbReference>
<protein>
    <submittedName>
        <fullName evidence="4">LuxR C-terminal-related transcriptional regulator</fullName>
    </submittedName>
</protein>
<dbReference type="PANTHER" id="PTHR16305:SF35">
    <property type="entry name" value="TRANSCRIPTIONAL ACTIVATOR DOMAIN"/>
    <property type="match status" value="1"/>
</dbReference>
<dbReference type="SMART" id="SM00421">
    <property type="entry name" value="HTH_LUXR"/>
    <property type="match status" value="1"/>
</dbReference>
<evidence type="ECO:0000256" key="1">
    <source>
        <dbReference type="ARBA" id="ARBA00022741"/>
    </source>
</evidence>
<dbReference type="PANTHER" id="PTHR16305">
    <property type="entry name" value="TESTICULAR SOLUBLE ADENYLYL CYCLASE"/>
    <property type="match status" value="1"/>
</dbReference>
<keyword evidence="1" id="KW-0547">Nucleotide-binding</keyword>
<dbReference type="SUPFAM" id="SSF52540">
    <property type="entry name" value="P-loop containing nucleoside triphosphate hydrolases"/>
    <property type="match status" value="1"/>
</dbReference>
<dbReference type="InterPro" id="IPR011990">
    <property type="entry name" value="TPR-like_helical_dom_sf"/>
</dbReference>
<dbReference type="RefSeq" id="WP_249769551.1">
    <property type="nucleotide sequence ID" value="NZ_CP097332.1"/>
</dbReference>
<dbReference type="Gene3D" id="1.10.10.10">
    <property type="entry name" value="Winged helix-like DNA-binding domain superfamily/Winged helix DNA-binding domain"/>
    <property type="match status" value="1"/>
</dbReference>
<keyword evidence="5" id="KW-1185">Reference proteome</keyword>
<reference evidence="4" key="1">
    <citation type="journal article" date="2018" name="Int. J. Syst. Evol. Microbiol.">
        <title>Jatrophihabitans telluris sp. nov., isolated from sediment soil of lava forest wetlands and the emended description of the genus Jatrophihabitans.</title>
        <authorList>
            <person name="Lee K.C."/>
            <person name="Suh M.K."/>
            <person name="Eom M.K."/>
            <person name="Kim K.K."/>
            <person name="Kim J.S."/>
            <person name="Kim D.S."/>
            <person name="Ko S.H."/>
            <person name="Shin Y.K."/>
            <person name="Lee J.S."/>
        </authorList>
    </citation>
    <scope>NUCLEOTIDE SEQUENCE</scope>
    <source>
        <strain evidence="4">N237</strain>
    </source>
</reference>
<sequence>MLVGRSREQEALRNVVLSLGQGLSAALVLRGEAGIGKTALLDDVVEMAADVDVVRLAGLESEAHLEFAAMHRLLIPHLSGVDALPPTQAQALRTAIGLAADVPANSFLLGLSVLTLLANSTPTKPLLIVIDDAQWLDAESVEILGFVARRLFAESIGMIFSVREPADQQLLEGIPTIHVGGLSRSDASDLLLTLAPEHVDRQVSDRVAIRSRGNPLVIIEVSRELETIETSRSLLLDDPLPMGERLEKHFGEQVSTLPGDCQRTLLYAAAHPDLDIRLLWTATARDGISSDAAHPAVSSGLAKIAATLQFRHPMIRSAVYANASTSDRRHVHEVLATLMDPSTETDLRAWHLAAAANGPDEDAAAALEEGARTARSRGGYLSEATYLARAADLSPDPKRRASRLLNAAQAALTGGAPLRAQALLDAGLSQGQDPFLQAQIKKVQANALHRAGKPGRDTPAILMSSATVFAAIDIDMARETMLEALEQTFIRGALITGTTPLEVGRAALLMVSEKADVTDVLLAATGTYLCSGYLEAVPLIRRAIVALGAADALGEQVPRWFALGQLLAQLVWDEKAAHSWLIRCEALARRTGAIEYLTMTLTPLSGVEAVLGELASAESRIADLRQLSRAIGIDEDRVNKIENARLLAWLGLDDRAREAATRSFEVGAAIGAGNNQRLAQLALVVVELGRARYNEAYSVCKKLIEYDQLALTNEALPNLVEAAVRSNHFDEALLAVENLAVRARASGTPWALGLLARSEAIVATDADAEMLFDRAISHLGQTAVRTDLARSHLLYGEWLRRQKRRSDARTQLRIAHDMFDDMGARAFAQRTQTELLATGERHHTAAHDLTPQEAQIARLAADGATNNEIATQLFISSHTVEYHLRKVYRKLDVASRRSLRAVMRGSAARMGDNRLS</sequence>
<dbReference type="CDD" id="cd06170">
    <property type="entry name" value="LuxR_C_like"/>
    <property type="match status" value="1"/>
</dbReference>
<dbReference type="EMBL" id="CP097332">
    <property type="protein sequence ID" value="UQX87104.1"/>
    <property type="molecule type" value="Genomic_DNA"/>
</dbReference>
<name>A0ABY4QUY1_9ACTN</name>
<dbReference type="PROSITE" id="PS50043">
    <property type="entry name" value="HTH_LUXR_2"/>
    <property type="match status" value="1"/>
</dbReference>
<evidence type="ECO:0000313" key="5">
    <source>
        <dbReference type="Proteomes" id="UP001056336"/>
    </source>
</evidence>
<gene>
    <name evidence="4" type="ORF">M6D93_12405</name>
</gene>
<dbReference type="Pfam" id="PF00196">
    <property type="entry name" value="GerE"/>
    <property type="match status" value="1"/>
</dbReference>